<organism evidence="4 5">
    <name type="scientific">Hymenoscyphus albidus</name>
    <dbReference type="NCBI Taxonomy" id="595503"/>
    <lineage>
        <taxon>Eukaryota</taxon>
        <taxon>Fungi</taxon>
        <taxon>Dikarya</taxon>
        <taxon>Ascomycota</taxon>
        <taxon>Pezizomycotina</taxon>
        <taxon>Leotiomycetes</taxon>
        <taxon>Helotiales</taxon>
        <taxon>Helotiaceae</taxon>
        <taxon>Hymenoscyphus</taxon>
    </lineage>
</organism>
<feature type="compositionally biased region" description="Low complexity" evidence="2">
    <location>
        <begin position="509"/>
        <end position="531"/>
    </location>
</feature>
<reference evidence="4" key="1">
    <citation type="submission" date="2021-07" db="EMBL/GenBank/DDBJ databases">
        <authorList>
            <person name="Durling M."/>
        </authorList>
    </citation>
    <scope>NUCLEOTIDE SEQUENCE</scope>
</reference>
<dbReference type="GO" id="GO:0006281">
    <property type="term" value="P:DNA repair"/>
    <property type="evidence" value="ECO:0007669"/>
    <property type="project" value="InterPro"/>
</dbReference>
<feature type="compositionally biased region" description="Basic and acidic residues" evidence="2">
    <location>
        <begin position="249"/>
        <end position="265"/>
    </location>
</feature>
<feature type="compositionally biased region" description="Polar residues" evidence="2">
    <location>
        <begin position="485"/>
        <end position="496"/>
    </location>
</feature>
<feature type="compositionally biased region" description="Basic residues" evidence="2">
    <location>
        <begin position="266"/>
        <end position="275"/>
    </location>
</feature>
<feature type="compositionally biased region" description="Basic and acidic residues" evidence="2">
    <location>
        <begin position="428"/>
        <end position="448"/>
    </location>
</feature>
<keyword evidence="1" id="KW-0436">Ligase</keyword>
<feature type="compositionally biased region" description="Basic and acidic residues" evidence="2">
    <location>
        <begin position="381"/>
        <end position="391"/>
    </location>
</feature>
<feature type="compositionally biased region" description="Polar residues" evidence="2">
    <location>
        <begin position="392"/>
        <end position="402"/>
    </location>
</feature>
<dbReference type="Proteomes" id="UP000701801">
    <property type="component" value="Unassembled WGS sequence"/>
</dbReference>
<dbReference type="InterPro" id="IPR036599">
    <property type="entry name" value="DNA_ligase_N_sf"/>
</dbReference>
<dbReference type="EMBL" id="CAJVRM010000065">
    <property type="protein sequence ID" value="CAG8973172.1"/>
    <property type="molecule type" value="Genomic_DNA"/>
</dbReference>
<dbReference type="GO" id="GO:0006310">
    <property type="term" value="P:DNA recombination"/>
    <property type="evidence" value="ECO:0007669"/>
    <property type="project" value="InterPro"/>
</dbReference>
<evidence type="ECO:0000256" key="2">
    <source>
        <dbReference type="SAM" id="MobiDB-lite"/>
    </source>
</evidence>
<evidence type="ECO:0000256" key="1">
    <source>
        <dbReference type="ARBA" id="ARBA00022598"/>
    </source>
</evidence>
<dbReference type="Gene3D" id="1.10.3260.10">
    <property type="entry name" value="DNA ligase, ATP-dependent, N-terminal domain"/>
    <property type="match status" value="1"/>
</dbReference>
<dbReference type="Pfam" id="PF04675">
    <property type="entry name" value="DNA_ligase_A_N"/>
    <property type="match status" value="1"/>
</dbReference>
<evidence type="ECO:0000313" key="5">
    <source>
        <dbReference type="Proteomes" id="UP000701801"/>
    </source>
</evidence>
<proteinExistence type="predicted"/>
<keyword evidence="5" id="KW-1185">Reference proteome</keyword>
<accession>A0A9N9Q394</accession>
<sequence length="677" mass="75433">MKLMKDALSIHLYLKTYTENQTLQWFKNHRDRLDEFATNHDAVMAMLRPETWVGREYLGDEEDLEPFLWRAIQFSRPERAELHKWKTYPSTGDLGAQVGRILGNRENANNFNKPKAEEVTVEEVDQCLLEIAAHNNQSSLEIQSLRSSCLVNDPDGSLRVIYCRLRPQEAKWMTRLLLKRTDPVKIPADFGVTSGHSMLPNCIKVRVELSSSSPTTLHIGKTGLVKAKPQPLTPCTPQSSNPINGRRSPTPERRERRGSPETDLRPRKRGRRNSRGLKSMNRSVSRPRTIEQKEIGHVLRESIPTPPSSKPMPPNQKPTPLPPTPDVPEVSHPQPVTKRRRISRESSPGPIVFQKGILRPSRLTKITNNPPPNKVLANSKATRDSLPEEKSPQNCPAFQLASSGEGRMVSVPKITDTPASSLSEADLVWERTSRSRDTHKASSLEKITDQNMASSQPPLPTPASSDAASKSPQGEMNLEVDATEPSISNSAKTIQPQDVPRPSVENPQSSSSTPVPPTTLSTSTSNTTSTSPLITAGIGPCSLSPNPCPLTSSIFLASPYLPSSAQERLTSFLLPIHGCTYITNLTDLFHPSLPTRNHTTHTRYQKIVLIEPREPAISARFMHEVQDHRLSQGGGCELKRKEKIQIYDWRLLEVIGGREHDGRAMEGAWEKCWMATI</sequence>
<feature type="region of interest" description="Disordered" evidence="2">
    <location>
        <begin position="428"/>
        <end position="531"/>
    </location>
</feature>
<dbReference type="AlphaFoldDB" id="A0A9N9Q394"/>
<comment type="caution">
    <text evidence="4">The sequence shown here is derived from an EMBL/GenBank/DDBJ whole genome shotgun (WGS) entry which is preliminary data.</text>
</comment>
<dbReference type="GO" id="GO:0003910">
    <property type="term" value="F:DNA ligase (ATP) activity"/>
    <property type="evidence" value="ECO:0007669"/>
    <property type="project" value="InterPro"/>
</dbReference>
<feature type="compositionally biased region" description="Polar residues" evidence="2">
    <location>
        <begin position="449"/>
        <end position="474"/>
    </location>
</feature>
<evidence type="ECO:0000313" key="4">
    <source>
        <dbReference type="EMBL" id="CAG8973172.1"/>
    </source>
</evidence>
<feature type="compositionally biased region" description="Basic and acidic residues" evidence="2">
    <location>
        <begin position="288"/>
        <end position="300"/>
    </location>
</feature>
<gene>
    <name evidence="4" type="ORF">HYALB_00008764</name>
</gene>
<feature type="domain" description="DNA ligase ATP-dependent N-terminal" evidence="3">
    <location>
        <begin position="82"/>
        <end position="180"/>
    </location>
</feature>
<feature type="compositionally biased region" description="Polar residues" evidence="2">
    <location>
        <begin position="233"/>
        <end position="243"/>
    </location>
</feature>
<name>A0A9N9Q394_9HELO</name>
<dbReference type="OrthoDB" id="2160351at2759"/>
<protein>
    <recommendedName>
        <fullName evidence="3">DNA ligase ATP-dependent N-terminal domain-containing protein</fullName>
    </recommendedName>
</protein>
<dbReference type="InterPro" id="IPR012308">
    <property type="entry name" value="DNA_ligase_ATP-dep_N"/>
</dbReference>
<feature type="compositionally biased region" description="Pro residues" evidence="2">
    <location>
        <begin position="304"/>
        <end position="326"/>
    </location>
</feature>
<feature type="region of interest" description="Disordered" evidence="2">
    <location>
        <begin position="213"/>
        <end position="403"/>
    </location>
</feature>
<evidence type="ECO:0000259" key="3">
    <source>
        <dbReference type="Pfam" id="PF04675"/>
    </source>
</evidence>
<dbReference type="GO" id="GO:0003677">
    <property type="term" value="F:DNA binding"/>
    <property type="evidence" value="ECO:0007669"/>
    <property type="project" value="InterPro"/>
</dbReference>